<dbReference type="AlphaFoldDB" id="A0A9W7XW35"/>
<dbReference type="OrthoDB" id="5600271at2759"/>
<proteinExistence type="predicted"/>
<gene>
    <name evidence="2" type="ORF">LPJ53_005235</name>
</gene>
<evidence type="ECO:0000313" key="3">
    <source>
        <dbReference type="Proteomes" id="UP001149813"/>
    </source>
</evidence>
<comment type="caution">
    <text evidence="2">The sequence shown here is derived from an EMBL/GenBank/DDBJ whole genome shotgun (WGS) entry which is preliminary data.</text>
</comment>
<name>A0A9W7XW35_9FUNG</name>
<keyword evidence="3" id="KW-1185">Reference proteome</keyword>
<dbReference type="Proteomes" id="UP001149813">
    <property type="component" value="Unassembled WGS sequence"/>
</dbReference>
<evidence type="ECO:0000256" key="1">
    <source>
        <dbReference type="SAM" id="MobiDB-lite"/>
    </source>
</evidence>
<feature type="compositionally biased region" description="Polar residues" evidence="1">
    <location>
        <begin position="1"/>
        <end position="22"/>
    </location>
</feature>
<feature type="region of interest" description="Disordered" evidence="1">
    <location>
        <begin position="1"/>
        <end position="24"/>
    </location>
</feature>
<accession>A0A9W7XW35</accession>
<evidence type="ECO:0000313" key="2">
    <source>
        <dbReference type="EMBL" id="KAJ1720095.1"/>
    </source>
</evidence>
<dbReference type="EMBL" id="JANBOJ010000298">
    <property type="protein sequence ID" value="KAJ1720095.1"/>
    <property type="molecule type" value="Genomic_DNA"/>
</dbReference>
<reference evidence="2" key="1">
    <citation type="submission" date="2022-07" db="EMBL/GenBank/DDBJ databases">
        <title>Phylogenomic reconstructions and comparative analyses of Kickxellomycotina fungi.</title>
        <authorList>
            <person name="Reynolds N.K."/>
            <person name="Stajich J.E."/>
            <person name="Barry K."/>
            <person name="Grigoriev I.V."/>
            <person name="Crous P."/>
            <person name="Smith M.E."/>
        </authorList>
    </citation>
    <scope>NUCLEOTIDE SEQUENCE</scope>
    <source>
        <strain evidence="2">NBRC 32514</strain>
    </source>
</reference>
<protein>
    <submittedName>
        <fullName evidence="2">Uncharacterized protein</fullName>
    </submittedName>
</protein>
<organism evidence="2 3">
    <name type="scientific">Coemansia erecta</name>
    <dbReference type="NCBI Taxonomy" id="147472"/>
    <lineage>
        <taxon>Eukaryota</taxon>
        <taxon>Fungi</taxon>
        <taxon>Fungi incertae sedis</taxon>
        <taxon>Zoopagomycota</taxon>
        <taxon>Kickxellomycotina</taxon>
        <taxon>Kickxellomycetes</taxon>
        <taxon>Kickxellales</taxon>
        <taxon>Kickxellaceae</taxon>
        <taxon>Coemansia</taxon>
    </lineage>
</organism>
<sequence length="87" mass="9623">MASNGIGSTSDTVSPQAASGSTAEELLAQLRRQLARYDELEQENIKLGQEQVTLENYVANMMASNEVNYYEPVAADTEESDFEPFEE</sequence>